<dbReference type="EC" id="2.7.7.6" evidence="2"/>
<dbReference type="InterPro" id="IPR007081">
    <property type="entry name" value="RNA_pol_Rpb1_5"/>
</dbReference>
<keyword evidence="5" id="KW-0548">Nucleotidyltransferase</keyword>
<dbReference type="Gene3D" id="1.10.132.30">
    <property type="match status" value="1"/>
</dbReference>
<feature type="region of interest" description="Disordered" evidence="7">
    <location>
        <begin position="702"/>
        <end position="825"/>
    </location>
</feature>
<dbReference type="SUPFAM" id="SSF64484">
    <property type="entry name" value="beta and beta-prime subunits of DNA dependent RNA-polymerase"/>
    <property type="match status" value="1"/>
</dbReference>
<dbReference type="Pfam" id="PF04983">
    <property type="entry name" value="RNA_pol_Rpb1_3"/>
    <property type="match status" value="1"/>
</dbReference>
<evidence type="ECO:0000256" key="4">
    <source>
        <dbReference type="ARBA" id="ARBA00022679"/>
    </source>
</evidence>
<dbReference type="Pfam" id="PF05000">
    <property type="entry name" value="RNA_pol_Rpb1_4"/>
    <property type="match status" value="1"/>
</dbReference>
<dbReference type="Gene3D" id="6.20.50.80">
    <property type="match status" value="1"/>
</dbReference>
<dbReference type="Pfam" id="PF04998">
    <property type="entry name" value="RNA_pol_Rpb1_5"/>
    <property type="match status" value="1"/>
</dbReference>
<evidence type="ECO:0000256" key="1">
    <source>
        <dbReference type="ARBA" id="ARBA00006460"/>
    </source>
</evidence>
<gene>
    <name evidence="11" type="ORF">HERI1096_LOCUS8992</name>
</gene>
<feature type="domain" description="RNA polymerase Rpb1" evidence="9">
    <location>
        <begin position="370"/>
        <end position="994"/>
    </location>
</feature>
<evidence type="ECO:0000256" key="3">
    <source>
        <dbReference type="ARBA" id="ARBA00022478"/>
    </source>
</evidence>
<dbReference type="GO" id="GO:0006351">
    <property type="term" value="P:DNA-templated transcription"/>
    <property type="evidence" value="ECO:0007669"/>
    <property type="project" value="InterPro"/>
</dbReference>
<dbReference type="Gene3D" id="1.10.274.100">
    <property type="entry name" value="RNA polymerase Rpb1, domain 3"/>
    <property type="match status" value="1"/>
</dbReference>
<reference evidence="11" key="1">
    <citation type="submission" date="2021-01" db="EMBL/GenBank/DDBJ databases">
        <authorList>
            <person name="Corre E."/>
            <person name="Pelletier E."/>
            <person name="Niang G."/>
            <person name="Scheremetjew M."/>
            <person name="Finn R."/>
            <person name="Kale V."/>
            <person name="Holt S."/>
            <person name="Cochrane G."/>
            <person name="Meng A."/>
            <person name="Brown T."/>
            <person name="Cohen L."/>
        </authorList>
    </citation>
    <scope>NUCLEOTIDE SEQUENCE</scope>
    <source>
        <strain evidence="11">CCMP281</strain>
    </source>
</reference>
<dbReference type="GO" id="GO:0005736">
    <property type="term" value="C:RNA polymerase I complex"/>
    <property type="evidence" value="ECO:0007669"/>
    <property type="project" value="TreeGrafter"/>
</dbReference>
<evidence type="ECO:0000256" key="5">
    <source>
        <dbReference type="ARBA" id="ARBA00022695"/>
    </source>
</evidence>
<evidence type="ECO:0000259" key="9">
    <source>
        <dbReference type="Pfam" id="PF04998"/>
    </source>
</evidence>
<comment type="similarity">
    <text evidence="1">Belongs to the RNA polymerase beta' chain family.</text>
</comment>
<dbReference type="PANTHER" id="PTHR19376:SF11">
    <property type="entry name" value="DNA-DIRECTED RNA POLYMERASE I SUBUNIT RPA1"/>
    <property type="match status" value="1"/>
</dbReference>
<feature type="domain" description="RNA polymerase Rpb1" evidence="10">
    <location>
        <begin position="299"/>
        <end position="363"/>
    </location>
</feature>
<sequence length="1055" mass="114370">MNIHMCQTELARAEAHHIVATDHQYVSPTNGQPLRGLIQDHVVMGVLLTKRDTFLTKAEYMQILYCAGIDLGCKRSVCSIPPAILKPQRLWTGKQVISTLLLHLHRDASELNIQATTKTPSSAWRGKTSHSDHAEAIVDEAQVVVIAGEMLSGVLDKSALGATEFGLMHCVNEVLGGEATGQLLTQFGRLLTGYQQMHGFTCGIADLLITPEADEMRMSLVQQSEDLGMAAAFKCIARPAPVDRAMAREQLCREIRGLVAADSFDAARVGGVLDGQLKSMLMPHASKISASCLPGGQAVPFPRNQFALMTSTGAKGSVVNFSQISAMLGQQELEGRRVPLSPSGCTAPCFAPFELTARAGGYITDRFLTGVQPPEFYFHCMAGREGLVDTAVKTSRSGYLQRCLIKHLEPLVVAYDGSVRSSADGAVVQFVSGEDLLDPTRIKFLSSPSLYAMNADVFLKKWSRLGSADCVGSSAAMGQFERRHQALNSNQQPPQAGYHFGETSIGFVDQVGKLYRASVEKFSGRPAVNAARWREIMLHKYQSALQQPGESVGLLAAQSVGEPSTQMTLNTFHHAGRGEANVTLGIPRMREIIMVASQQPSTPLMTLPLRKEDSADLAVAATELASRLRRVTFSDLLQHVRAEESLRRGKGAEAGSRQVRRCIHLTLHVVAHSGVKDADIESAFETQFLQLFKVAMRRHARVSSSSHARAGEAIFQRERKSSSRGLSNAEERGVGDMDTGQQTADDGDEAEARQQRSNAAFEEPDHEDLATLRRGYSVNAPIPGGLSDSEADEAEDEPAEENELAADGQRAAEDDGDDDSDPNRNALKESLLNEHLVDFGRTPHQDTLHAGVLELWVQCEMPMTVSRMLYVPLIEELARDVHVKSTPGIRSAAVKASTGKSNEGHAVQTEGVNFEALAVFADVIDLAQVQSNHVHAVLKFYGVEAARAAIVNEIRSVFGVYGISVDARHLGLIADFMTHEGTYKALNRHGMHSEPSPLLKMSFETTMGVLTEACLLGDADRLSTPSGSIILGRPPQCGTGAFELHTQFARGDAES</sequence>
<keyword evidence="6" id="KW-0804">Transcription</keyword>
<dbReference type="InterPro" id="IPR007083">
    <property type="entry name" value="RNA_pol_Rpb1_4"/>
</dbReference>
<dbReference type="InterPro" id="IPR038120">
    <property type="entry name" value="Rpb1_funnel_sf"/>
</dbReference>
<dbReference type="InterPro" id="IPR007066">
    <property type="entry name" value="RNA_pol_Rpb1_3"/>
</dbReference>
<proteinExistence type="inferred from homology"/>
<accession>A0A7S3EVP0</accession>
<evidence type="ECO:0000259" key="8">
    <source>
        <dbReference type="Pfam" id="PF04983"/>
    </source>
</evidence>
<dbReference type="InterPro" id="IPR042102">
    <property type="entry name" value="RNA_pol_Rpb1_3_sf"/>
</dbReference>
<keyword evidence="4" id="KW-0808">Transferase</keyword>
<keyword evidence="3" id="KW-0240">DNA-directed RNA polymerase</keyword>
<feature type="compositionally biased region" description="Acidic residues" evidence="7">
    <location>
        <begin position="789"/>
        <end position="804"/>
    </location>
</feature>
<evidence type="ECO:0000256" key="7">
    <source>
        <dbReference type="SAM" id="MobiDB-lite"/>
    </source>
</evidence>
<evidence type="ECO:0000259" key="10">
    <source>
        <dbReference type="Pfam" id="PF05000"/>
    </source>
</evidence>
<dbReference type="GO" id="GO:0003677">
    <property type="term" value="F:DNA binding"/>
    <property type="evidence" value="ECO:0007669"/>
    <property type="project" value="InterPro"/>
</dbReference>
<dbReference type="GO" id="GO:0003899">
    <property type="term" value="F:DNA-directed RNA polymerase activity"/>
    <property type="evidence" value="ECO:0007669"/>
    <property type="project" value="UniProtKB-EC"/>
</dbReference>
<dbReference type="EMBL" id="HBHX01016060">
    <property type="protein sequence ID" value="CAE0108332.1"/>
    <property type="molecule type" value="Transcribed_RNA"/>
</dbReference>
<dbReference type="CDD" id="cd02735">
    <property type="entry name" value="RNAP_I_Rpa1_C"/>
    <property type="match status" value="1"/>
</dbReference>
<dbReference type="InterPro" id="IPR045867">
    <property type="entry name" value="DNA-dir_RpoC_beta_prime"/>
</dbReference>
<evidence type="ECO:0000313" key="11">
    <source>
        <dbReference type="EMBL" id="CAE0108332.1"/>
    </source>
</evidence>
<dbReference type="Gene3D" id="6.10.250.2940">
    <property type="match status" value="1"/>
</dbReference>
<dbReference type="Gene3D" id="1.10.150.390">
    <property type="match status" value="1"/>
</dbReference>
<organism evidence="11">
    <name type="scientific">Haptolina ericina</name>
    <dbReference type="NCBI Taxonomy" id="156174"/>
    <lineage>
        <taxon>Eukaryota</taxon>
        <taxon>Haptista</taxon>
        <taxon>Haptophyta</taxon>
        <taxon>Prymnesiophyceae</taxon>
        <taxon>Prymnesiales</taxon>
        <taxon>Prymnesiaceae</taxon>
        <taxon>Haptolina</taxon>
    </lineage>
</organism>
<dbReference type="AlphaFoldDB" id="A0A7S3EVP0"/>
<protein>
    <recommendedName>
        <fullName evidence="2">DNA-directed RNA polymerase</fullName>
        <ecNumber evidence="2">2.7.7.6</ecNumber>
    </recommendedName>
</protein>
<feature type="domain" description="RNA polymerase Rpb1" evidence="8">
    <location>
        <begin position="24"/>
        <end position="207"/>
    </location>
</feature>
<evidence type="ECO:0000256" key="2">
    <source>
        <dbReference type="ARBA" id="ARBA00012418"/>
    </source>
</evidence>
<dbReference type="Gene3D" id="3.30.70.2850">
    <property type="match status" value="1"/>
</dbReference>
<evidence type="ECO:0000256" key="6">
    <source>
        <dbReference type="ARBA" id="ARBA00023163"/>
    </source>
</evidence>
<dbReference type="PANTHER" id="PTHR19376">
    <property type="entry name" value="DNA-DIRECTED RNA POLYMERASE"/>
    <property type="match status" value="1"/>
</dbReference>
<dbReference type="InterPro" id="IPR047107">
    <property type="entry name" value="DNA-dir_RNA_pol1_lsu_C"/>
</dbReference>
<name>A0A7S3EVP0_9EUKA</name>